<gene>
    <name evidence="1" type="ORF">J2804_002533</name>
</gene>
<dbReference type="InterPro" id="IPR013393">
    <property type="entry name" value="T3SS_HrpB4"/>
</dbReference>
<protein>
    <submittedName>
        <fullName evidence="1">Type III secretion system HrpB4-like protein</fullName>
    </submittedName>
</protein>
<evidence type="ECO:0000313" key="1">
    <source>
        <dbReference type="EMBL" id="MDR6409129.1"/>
    </source>
</evidence>
<evidence type="ECO:0000313" key="2">
    <source>
        <dbReference type="Proteomes" id="UP001264340"/>
    </source>
</evidence>
<dbReference type="Proteomes" id="UP001264340">
    <property type="component" value="Unassembled WGS sequence"/>
</dbReference>
<proteinExistence type="predicted"/>
<reference evidence="1 2" key="1">
    <citation type="submission" date="2023-07" db="EMBL/GenBank/DDBJ databases">
        <title>Sorghum-associated microbial communities from plants grown in Nebraska, USA.</title>
        <authorList>
            <person name="Schachtman D."/>
        </authorList>
    </citation>
    <scope>NUCLEOTIDE SEQUENCE [LARGE SCALE GENOMIC DNA]</scope>
    <source>
        <strain evidence="1 2">DS1316</strain>
    </source>
</reference>
<keyword evidence="2" id="KW-1185">Reference proteome</keyword>
<comment type="caution">
    <text evidence="1">The sequence shown here is derived from an EMBL/GenBank/DDBJ whole genome shotgun (WGS) entry which is preliminary data.</text>
</comment>
<dbReference type="EMBL" id="JAVDRP010000004">
    <property type="protein sequence ID" value="MDR6409129.1"/>
    <property type="molecule type" value="Genomic_DNA"/>
</dbReference>
<sequence length="257" mass="27035">MARQAAAAEIVIGDMTAPSTSFPFARAAAALGAYERNAREAARWAHPSWFAAALDLPAGASGASLDGLRGALATAHGACVAACSRALLRATNVNAPGFDTLRAPNPAVLDALPVELGVRVLRMRALLLRRADVRKLIDKRSRQRLAQWVGVPLERLTASGAAGPANAPDVARLVSRGQLPALEEVDADTLAYEGYALLARDTPAAARPCPLLRLALPHALPDAAWLRASGRELDAAGTAQLVARLPELLPEWAWLFG</sequence>
<dbReference type="Pfam" id="PF09502">
    <property type="entry name" value="HrpB4"/>
    <property type="match status" value="1"/>
</dbReference>
<dbReference type="RefSeq" id="WP_310120538.1">
    <property type="nucleotide sequence ID" value="NZ_JAVDQV010000007.1"/>
</dbReference>
<organism evidence="1 2">
    <name type="scientific">Paraburkholderia terricola</name>
    <dbReference type="NCBI Taxonomy" id="169427"/>
    <lineage>
        <taxon>Bacteria</taxon>
        <taxon>Pseudomonadati</taxon>
        <taxon>Pseudomonadota</taxon>
        <taxon>Betaproteobacteria</taxon>
        <taxon>Burkholderiales</taxon>
        <taxon>Burkholderiaceae</taxon>
        <taxon>Paraburkholderia</taxon>
    </lineage>
</organism>
<accession>A0ABU1LR01</accession>
<name>A0ABU1LR01_9BURK</name>